<evidence type="ECO:0000313" key="4">
    <source>
        <dbReference type="Proteomes" id="UP000002247"/>
    </source>
</evidence>
<dbReference type="Pfam" id="PF23275">
    <property type="entry name" value="TPR_23"/>
    <property type="match status" value="1"/>
</dbReference>
<organism evidence="3 4">
    <name type="scientific">Segniliparus rotundus (strain ATCC BAA-972 / CDC 1076 / CIP 108378 / DSM 44985 / JCM 13578)</name>
    <dbReference type="NCBI Taxonomy" id="640132"/>
    <lineage>
        <taxon>Bacteria</taxon>
        <taxon>Bacillati</taxon>
        <taxon>Actinomycetota</taxon>
        <taxon>Actinomycetes</taxon>
        <taxon>Mycobacteriales</taxon>
        <taxon>Segniliparaceae</taxon>
        <taxon>Segniliparus</taxon>
    </lineage>
</organism>
<gene>
    <name evidence="3" type="ordered locus">Srot_1423</name>
</gene>
<feature type="domain" description="TPR repeat" evidence="2">
    <location>
        <begin position="227"/>
        <end position="454"/>
    </location>
</feature>
<dbReference type="AlphaFoldDB" id="D6Z7F7"/>
<accession>D6Z7F7</accession>
<feature type="compositionally biased region" description="Polar residues" evidence="1">
    <location>
        <begin position="229"/>
        <end position="238"/>
    </location>
</feature>
<dbReference type="STRING" id="640132.Srot_1423"/>
<evidence type="ECO:0000256" key="1">
    <source>
        <dbReference type="SAM" id="MobiDB-lite"/>
    </source>
</evidence>
<feature type="region of interest" description="Disordered" evidence="1">
    <location>
        <begin position="228"/>
        <end position="251"/>
    </location>
</feature>
<dbReference type="InterPro" id="IPR057037">
    <property type="entry name" value="TPR_rep_actino"/>
</dbReference>
<dbReference type="EMBL" id="CP001958">
    <property type="protein sequence ID" value="ADG97887.1"/>
    <property type="molecule type" value="Genomic_DNA"/>
</dbReference>
<name>D6Z7F7_SEGRD</name>
<dbReference type="Proteomes" id="UP000002247">
    <property type="component" value="Chromosome"/>
</dbReference>
<evidence type="ECO:0000313" key="3">
    <source>
        <dbReference type="EMBL" id="ADG97887.1"/>
    </source>
</evidence>
<dbReference type="eggNOG" id="ENOG5030HW6">
    <property type="taxonomic scope" value="Bacteria"/>
</dbReference>
<protein>
    <recommendedName>
        <fullName evidence="2">TPR repeat domain-containing protein</fullName>
    </recommendedName>
</protein>
<sequence length="753" mass="79737">MGMFTKSQFLAMQFDHTPWVADRLRESGEPYSLNAAFVQSQTRAPSGEPFTGQAGDAAQDKGDVIAAALNRFHAETDNAANVLRAAHEALWPAAWNLRTSINAASGPVIVKDGGRLSQLPVAFFVTEDWKVQADLSRFTGSLTADQNEALNAWLQGAQEGLDKNREALEQASDKAAADLKANVHFDQVATDGQIGSLVGETPAQAKADVQAYLAGTATPEQKARVEAATSLSDTQQQALKEGGDAKLSPEQTSVVSEMSSQLQDKSASDIKALVKDKLHGDGKAISNALELMSNPHVASAVPLVQGDKAGPWRGGMDKLPAKIQQTLRDPVITTEAHDTGYNTSIEHKYPTLGQLDDLADLVGASDEATRQGSALDKSMIGKVGEALAESHKDGGNAEIDSKINPTMQHILNTAGVDSQAFHDVATDKQHGQQFVGDLMKHNWSDDGEAAKNAVHAATQESEGTGAAATRSGETMRSFVDYMKDHSDELTHSRLPGSLPLPDSLGNRNHALDRELAEGFGKYLGAAYGDELPGHGTSGFGPPMATDDVTKVFQVLDTDHAAAEKMHAAAYAQSMAWTEKFAGSLNTNPGNPDLGALHHAGDLLGSVDKASETLGADVQKINGTAFDAAKPWASSLVKLLPGGDVLAKVLDSASSSLKDAYTGQGPQGHVLDTASLRYQIAASLIGSGKLPQNGELNGYLTADGHLRDPGSFTNDHDRDAYNDALTNYLSNQPAGHSITDGLTRAQEQYNARKK</sequence>
<proteinExistence type="predicted"/>
<keyword evidence="4" id="KW-1185">Reference proteome</keyword>
<dbReference type="HOGENOM" id="CLU_369553_0_0_11"/>
<evidence type="ECO:0000259" key="2">
    <source>
        <dbReference type="Pfam" id="PF23275"/>
    </source>
</evidence>
<reference evidence="3 4" key="1">
    <citation type="journal article" date="2010" name="Stand. Genomic Sci.">
        <title>Complete genome sequence of Segniliparus rotundus type strain (CDC 1076).</title>
        <authorList>
            <person name="Sikorski J."/>
            <person name="Lapidus A."/>
            <person name="Copeland A."/>
            <person name="Misra M."/>
            <person name="Glavina Del Rio T."/>
            <person name="Nolan M."/>
            <person name="Lucas S."/>
            <person name="Chen F."/>
            <person name="Tice H."/>
            <person name="Cheng J.F."/>
            <person name="Jando M."/>
            <person name="Schneider S."/>
            <person name="Bruce D."/>
            <person name="Goodwin L."/>
            <person name="Pitluck S."/>
            <person name="Liolios K."/>
            <person name="Mikhailova N."/>
            <person name="Pati A."/>
            <person name="Ivanova N."/>
            <person name="Mavromatis K."/>
            <person name="Chen A."/>
            <person name="Palaniappan K."/>
            <person name="Chertkov O."/>
            <person name="Land M."/>
            <person name="Hauser L."/>
            <person name="Chang Y.J."/>
            <person name="Jeffries C.D."/>
            <person name="Brettin T."/>
            <person name="Detter J.C."/>
            <person name="Han C."/>
            <person name="Rohde M."/>
            <person name="Goker M."/>
            <person name="Bristow J."/>
            <person name="Eisen J.A."/>
            <person name="Markowitz V."/>
            <person name="Hugenholtz P."/>
            <person name="Kyrpides N.C."/>
            <person name="Klenk H.P."/>
        </authorList>
    </citation>
    <scope>NUCLEOTIDE SEQUENCE [LARGE SCALE GENOMIC DNA]</scope>
    <source>
        <strain evidence="4">ATCC BAA-972 / CDC 1076 / CIP 108378 / DSM 44985 / JCM 13578</strain>
    </source>
</reference>
<dbReference type="KEGG" id="srt:Srot_1423"/>